<keyword evidence="3" id="KW-1185">Reference proteome</keyword>
<reference evidence="3" key="1">
    <citation type="journal article" date="2019" name="Int. J. Syst. Evol. Microbiol.">
        <title>The Global Catalogue of Microorganisms (GCM) 10K type strain sequencing project: providing services to taxonomists for standard genome sequencing and annotation.</title>
        <authorList>
            <consortium name="The Broad Institute Genomics Platform"/>
            <consortium name="The Broad Institute Genome Sequencing Center for Infectious Disease"/>
            <person name="Wu L."/>
            <person name="Ma J."/>
        </authorList>
    </citation>
    <scope>NUCLEOTIDE SEQUENCE [LARGE SCALE GENOMIC DNA]</scope>
    <source>
        <strain evidence="3">LMG 24813</strain>
    </source>
</reference>
<evidence type="ECO:0000313" key="3">
    <source>
        <dbReference type="Proteomes" id="UP001595848"/>
    </source>
</evidence>
<dbReference type="EMBL" id="JBHSBV010000001">
    <property type="protein sequence ID" value="MFC4199822.1"/>
    <property type="molecule type" value="Genomic_DNA"/>
</dbReference>
<protein>
    <submittedName>
        <fullName evidence="2">SDR family oxidoreductase</fullName>
    </submittedName>
</protein>
<dbReference type="Pfam" id="PF13561">
    <property type="entry name" value="adh_short_C2"/>
    <property type="match status" value="1"/>
</dbReference>
<comment type="similarity">
    <text evidence="1">Belongs to the short-chain dehydrogenases/reductases (SDR) family.</text>
</comment>
<gene>
    <name evidence="2" type="ORF">ACFOY1_02545</name>
</gene>
<dbReference type="Proteomes" id="UP001595848">
    <property type="component" value="Unassembled WGS sequence"/>
</dbReference>
<comment type="caution">
    <text evidence="2">The sequence shown here is derived from an EMBL/GenBank/DDBJ whole genome shotgun (WGS) entry which is preliminary data.</text>
</comment>
<dbReference type="PANTHER" id="PTHR42879:SF6">
    <property type="entry name" value="NADPH-DEPENDENT REDUCTASE BACG"/>
    <property type="match status" value="1"/>
</dbReference>
<name>A0ABV8NWK5_9BURK</name>
<dbReference type="InterPro" id="IPR050259">
    <property type="entry name" value="SDR"/>
</dbReference>
<dbReference type="RefSeq" id="WP_217962502.1">
    <property type="nucleotide sequence ID" value="NZ_JAHTBN010000001.1"/>
</dbReference>
<dbReference type="PANTHER" id="PTHR42879">
    <property type="entry name" value="3-OXOACYL-(ACYL-CARRIER-PROTEIN) REDUCTASE"/>
    <property type="match status" value="1"/>
</dbReference>
<accession>A0ABV8NWK5</accession>
<dbReference type="InterPro" id="IPR002347">
    <property type="entry name" value="SDR_fam"/>
</dbReference>
<evidence type="ECO:0000313" key="2">
    <source>
        <dbReference type="EMBL" id="MFC4199822.1"/>
    </source>
</evidence>
<evidence type="ECO:0000256" key="1">
    <source>
        <dbReference type="ARBA" id="ARBA00006484"/>
    </source>
</evidence>
<proteinExistence type="inferred from homology"/>
<organism evidence="2 3">
    <name type="scientific">Candidimonas humi</name>
    <dbReference type="NCBI Taxonomy" id="683355"/>
    <lineage>
        <taxon>Bacteria</taxon>
        <taxon>Pseudomonadati</taxon>
        <taxon>Pseudomonadota</taxon>
        <taxon>Betaproteobacteria</taxon>
        <taxon>Burkholderiales</taxon>
        <taxon>Alcaligenaceae</taxon>
        <taxon>Candidimonas</taxon>
    </lineage>
</organism>
<sequence length="261" mass="26870">MDYGIHGRTALVLGAGGGLGSAVCLALAREGVNIAAADVNADALQATREKLAGLGVKVLAREWDLADIGSQRGHLDAIEREIGSIDILFNNTGGPAPSPAYQFDAATLAGQFQSMVASVMALTSLVLPGMRERKWGRIITSASSGVVAPIPNLAVSNSLRLALVGWAKTLAREVAADGVTVNIAIPGRIATARVKFLDESKATRQGVSVENVTAESLASIPMARYGEPGEYANAIAFLASAGASYVTGSQIRVDGGLLSNI</sequence>